<organism evidence="4 7">
    <name type="scientific">Lactiplantibacillus plantarum</name>
    <name type="common">Lactobacillus plantarum</name>
    <dbReference type="NCBI Taxonomy" id="1590"/>
    <lineage>
        <taxon>Bacteria</taxon>
        <taxon>Bacillati</taxon>
        <taxon>Bacillota</taxon>
        <taxon>Bacilli</taxon>
        <taxon>Lactobacillales</taxon>
        <taxon>Lactobacillaceae</taxon>
        <taxon>Lactiplantibacillus</taxon>
    </lineage>
</organism>
<dbReference type="Proteomes" id="UP000076872">
    <property type="component" value="Unassembled WGS sequence"/>
</dbReference>
<dbReference type="EMBL" id="LUWI01000010">
    <property type="protein sequence ID" value="KZU07091.1"/>
    <property type="molecule type" value="Genomic_DNA"/>
</dbReference>
<dbReference type="Pfam" id="PF22570">
    <property type="entry name" value="LiaF-TM"/>
    <property type="match status" value="1"/>
</dbReference>
<evidence type="ECO:0000259" key="2">
    <source>
        <dbReference type="Pfam" id="PF22570"/>
    </source>
</evidence>
<evidence type="ECO:0000313" key="4">
    <source>
        <dbReference type="EMBL" id="KZU91695.1"/>
    </source>
</evidence>
<feature type="transmembrane region" description="Helical" evidence="1">
    <location>
        <begin position="56"/>
        <end position="74"/>
    </location>
</feature>
<protein>
    <recommendedName>
        <fullName evidence="2">LiaF transmembrane domain-containing protein</fullName>
    </recommendedName>
</protein>
<dbReference type="SMR" id="A0A0G9FBZ0"/>
<comment type="caution">
    <text evidence="4">The sequence shown here is derived from an EMBL/GenBank/DDBJ whole genome shotgun (WGS) entry which is preliminary data.</text>
</comment>
<proteinExistence type="predicted"/>
<keyword evidence="1" id="KW-1133">Transmembrane helix</keyword>
<gene>
    <name evidence="4" type="ORF">Lp19_2981</name>
    <name evidence="5" type="ORF">NAB2_1186</name>
    <name evidence="3" type="ORF">Nizo2260_0632</name>
</gene>
<dbReference type="Proteomes" id="UP000076882">
    <property type="component" value="Unassembled WGS sequence"/>
</dbReference>
<feature type="transmembrane region" description="Helical" evidence="1">
    <location>
        <begin position="30"/>
        <end position="49"/>
    </location>
</feature>
<dbReference type="KEGG" id="lpb:SH83_06495"/>
<dbReference type="EMBL" id="LUXM01000040">
    <property type="protein sequence ID" value="KZU91695.1"/>
    <property type="molecule type" value="Genomic_DNA"/>
</dbReference>
<reference evidence="6 7" key="1">
    <citation type="submission" date="2016-03" db="EMBL/GenBank/DDBJ databases">
        <title>Comparative genomics of 54 Lactobacillus plantarum strains reveals genomic uncoupling from niche constraints.</title>
        <authorList>
            <person name="Martino M.E."/>
        </authorList>
    </citation>
    <scope>NUCLEOTIDE SEQUENCE [LARGE SCALE GENOMIC DNA]</scope>
    <source>
        <strain evidence="4 7">19.1</strain>
        <strain evidence="5 6">NAB2</strain>
        <strain evidence="3 8">Nizo2260</strain>
    </source>
</reference>
<dbReference type="RefSeq" id="WP_003640317.1">
    <property type="nucleotide sequence ID" value="NZ_AP028153.1"/>
</dbReference>
<evidence type="ECO:0000313" key="8">
    <source>
        <dbReference type="Proteomes" id="UP000076989"/>
    </source>
</evidence>
<keyword evidence="1" id="KW-0472">Membrane</keyword>
<dbReference type="Proteomes" id="UP000076989">
    <property type="component" value="Unassembled WGS sequence"/>
</dbReference>
<evidence type="ECO:0000313" key="5">
    <source>
        <dbReference type="EMBL" id="KZV04259.1"/>
    </source>
</evidence>
<evidence type="ECO:0000313" key="6">
    <source>
        <dbReference type="Proteomes" id="UP000076872"/>
    </source>
</evidence>
<dbReference type="AlphaFoldDB" id="A0A0G9FBZ0"/>
<dbReference type="PATRIC" id="fig|1590.143.peg.2973"/>
<feature type="transmembrane region" description="Helical" evidence="1">
    <location>
        <begin position="5"/>
        <end position="24"/>
    </location>
</feature>
<sequence>MHKNWFWPVFLIASAVVLIVSQLGLFTLHVSIWSLLLTLILVAALISSLRYLNMPGVVFAIAFLTMIYAQPLGITKLVPWTILGAAVLLSIGLGLLIHPRYQYHYRYHNHDHAHYNHHNHDDVHESTSTINDDHVNLDLSLGNSIRYVHSENFRSADLNVSMAGAKIYFDDADIKEGRATINVDVSLGSLELYLPQTWQLQENLSNSMGHISSTGTPTTAGPGVILTGSVSLGELRIIYI</sequence>
<evidence type="ECO:0000313" key="7">
    <source>
        <dbReference type="Proteomes" id="UP000076882"/>
    </source>
</evidence>
<keyword evidence="1" id="KW-0812">Transmembrane</keyword>
<evidence type="ECO:0000313" key="3">
    <source>
        <dbReference type="EMBL" id="KZU07091.1"/>
    </source>
</evidence>
<dbReference type="OMA" id="KWEISIW"/>
<feature type="domain" description="LiaF transmembrane" evidence="2">
    <location>
        <begin position="6"/>
        <end position="100"/>
    </location>
</feature>
<evidence type="ECO:0000256" key="1">
    <source>
        <dbReference type="SAM" id="Phobius"/>
    </source>
</evidence>
<accession>A0A0G9FBZ0</accession>
<dbReference type="EMBL" id="LUXO01000022">
    <property type="protein sequence ID" value="KZV04259.1"/>
    <property type="molecule type" value="Genomic_DNA"/>
</dbReference>
<name>A0A0G9FBZ0_LACPN</name>
<feature type="transmembrane region" description="Helical" evidence="1">
    <location>
        <begin position="80"/>
        <end position="97"/>
    </location>
</feature>
<dbReference type="InterPro" id="IPR054331">
    <property type="entry name" value="LiaF_TM"/>
</dbReference>